<sequence length="156" mass="16821">MELVHEAGASPGMPKLSNVLSLWCLLAVAMLGCSSSATGAAGRRDAYAMATCTDTVTCCIQRNPGMPEACGLTAGEAASHMAGVKMAMEAADNASAESDDSHNAALPEWKRRCIRNYGDCQDDGWTGSCYDCLRYCEGQQEWPTDQCFRPKKKRVR</sequence>
<evidence type="ECO:0000313" key="3">
    <source>
        <dbReference type="Proteomes" id="UP000321224"/>
    </source>
</evidence>
<name>A0A511HPI2_9BACT</name>
<dbReference type="EMBL" id="BJVY01000077">
    <property type="protein sequence ID" value="GEL75503.1"/>
    <property type="molecule type" value="Genomic_DNA"/>
</dbReference>
<gene>
    <name evidence="2" type="ORF">MVI01_72870</name>
</gene>
<proteinExistence type="predicted"/>
<comment type="caution">
    <text evidence="2">The sequence shown here is derived from an EMBL/GenBank/DDBJ whole genome shotgun (WGS) entry which is preliminary data.</text>
</comment>
<dbReference type="Proteomes" id="UP000321224">
    <property type="component" value="Unassembled WGS sequence"/>
</dbReference>
<evidence type="ECO:0000256" key="1">
    <source>
        <dbReference type="SAM" id="Phobius"/>
    </source>
</evidence>
<accession>A0A511HPI2</accession>
<reference evidence="2 3" key="1">
    <citation type="submission" date="2019-07" db="EMBL/GenBank/DDBJ databases">
        <title>Whole genome shotgun sequence of Myxococcus virescens NBRC 100334.</title>
        <authorList>
            <person name="Hosoyama A."/>
            <person name="Uohara A."/>
            <person name="Ohji S."/>
            <person name="Ichikawa N."/>
        </authorList>
    </citation>
    <scope>NUCLEOTIDE SEQUENCE [LARGE SCALE GENOMIC DNA]</scope>
    <source>
        <strain evidence="2 3">NBRC 100334</strain>
    </source>
</reference>
<dbReference type="AlphaFoldDB" id="A0A511HPI2"/>
<keyword evidence="1" id="KW-1133">Transmembrane helix</keyword>
<feature type="transmembrane region" description="Helical" evidence="1">
    <location>
        <begin position="20"/>
        <end position="41"/>
    </location>
</feature>
<keyword evidence="1" id="KW-0472">Membrane</keyword>
<organism evidence="2 3">
    <name type="scientific">Myxococcus virescens</name>
    <dbReference type="NCBI Taxonomy" id="83456"/>
    <lineage>
        <taxon>Bacteria</taxon>
        <taxon>Pseudomonadati</taxon>
        <taxon>Myxococcota</taxon>
        <taxon>Myxococcia</taxon>
        <taxon>Myxococcales</taxon>
        <taxon>Cystobacterineae</taxon>
        <taxon>Myxococcaceae</taxon>
        <taxon>Myxococcus</taxon>
    </lineage>
</organism>
<protein>
    <submittedName>
        <fullName evidence="2">Uncharacterized protein</fullName>
    </submittedName>
</protein>
<keyword evidence="1" id="KW-0812">Transmembrane</keyword>
<evidence type="ECO:0000313" key="2">
    <source>
        <dbReference type="EMBL" id="GEL75503.1"/>
    </source>
</evidence>